<feature type="transmembrane region" description="Helical" evidence="1">
    <location>
        <begin position="72"/>
        <end position="94"/>
    </location>
</feature>
<dbReference type="OrthoDB" id="1467832at2"/>
<accession>A0A2S7T628</accession>
<evidence type="ECO:0000313" key="2">
    <source>
        <dbReference type="EMBL" id="PQJ15373.1"/>
    </source>
</evidence>
<dbReference type="Proteomes" id="UP000239366">
    <property type="component" value="Unassembled WGS sequence"/>
</dbReference>
<keyword evidence="1" id="KW-0812">Transmembrane</keyword>
<reference evidence="3" key="1">
    <citation type="submission" date="2016-11" db="EMBL/GenBank/DDBJ databases">
        <title>Trade-off between light-utilization and light-protection in marine flavobacteria.</title>
        <authorList>
            <person name="Kumagai Y."/>
            <person name="Yoshizawa S."/>
            <person name="Kogure K."/>
        </authorList>
    </citation>
    <scope>NUCLEOTIDE SEQUENCE [LARGE SCALE GENOMIC DNA]</scope>
    <source>
        <strain evidence="3">SG-18</strain>
    </source>
</reference>
<feature type="transmembrane region" description="Helical" evidence="1">
    <location>
        <begin position="20"/>
        <end position="38"/>
    </location>
</feature>
<evidence type="ECO:0000313" key="3">
    <source>
        <dbReference type="Proteomes" id="UP000239366"/>
    </source>
</evidence>
<comment type="caution">
    <text evidence="2">The sequence shown here is derived from an EMBL/GenBank/DDBJ whole genome shotgun (WGS) entry which is preliminary data.</text>
</comment>
<sequence length="95" mass="10085">MATLTNIKNDFIQNVSGYSALGIILSTCLGSIAVLLALSNFNGLFSMAVVMTTVLICSFHNAAILTVQKPIVILRLLIASTLINLGIIVTYMILG</sequence>
<dbReference type="RefSeq" id="WP_105001024.1">
    <property type="nucleotide sequence ID" value="NZ_MQVX01000001.1"/>
</dbReference>
<keyword evidence="1" id="KW-0472">Membrane</keyword>
<dbReference type="EMBL" id="MQVX01000001">
    <property type="protein sequence ID" value="PQJ15373.1"/>
    <property type="molecule type" value="Genomic_DNA"/>
</dbReference>
<name>A0A2S7T628_9FLAO</name>
<organism evidence="2 3">
    <name type="scientific">Aureicoccus marinus</name>
    <dbReference type="NCBI Taxonomy" id="754435"/>
    <lineage>
        <taxon>Bacteria</taxon>
        <taxon>Pseudomonadati</taxon>
        <taxon>Bacteroidota</taxon>
        <taxon>Flavobacteriia</taxon>
        <taxon>Flavobacteriales</taxon>
        <taxon>Flavobacteriaceae</taxon>
        <taxon>Aureicoccus</taxon>
    </lineage>
</organism>
<protein>
    <submittedName>
        <fullName evidence="2">Uncharacterized protein</fullName>
    </submittedName>
</protein>
<keyword evidence="1" id="KW-1133">Transmembrane helix</keyword>
<keyword evidence="3" id="KW-1185">Reference proteome</keyword>
<feature type="transmembrane region" description="Helical" evidence="1">
    <location>
        <begin position="44"/>
        <end position="65"/>
    </location>
</feature>
<gene>
    <name evidence="2" type="ORF">BST99_06135</name>
</gene>
<dbReference type="AlphaFoldDB" id="A0A2S7T628"/>
<evidence type="ECO:0000256" key="1">
    <source>
        <dbReference type="SAM" id="Phobius"/>
    </source>
</evidence>
<proteinExistence type="predicted"/>